<sequence length="61" mass="6856">MRLIKLSEVLNITGLSRATVYRFMSKDEFPKSVSLGANSVAWVEGEVEDWILAKVAARDEQ</sequence>
<dbReference type="PANTHER" id="PTHR36154">
    <property type="entry name" value="DNA-BINDING TRANSCRIPTIONAL ACTIVATOR ALPA"/>
    <property type="match status" value="1"/>
</dbReference>
<name>A0A5R9Q2E3_9GAMM</name>
<protein>
    <submittedName>
        <fullName evidence="1">Transcriptional regulator</fullName>
    </submittedName>
</protein>
<evidence type="ECO:0000313" key="2">
    <source>
        <dbReference type="Proteomes" id="UP000309186"/>
    </source>
</evidence>
<evidence type="ECO:0000313" key="1">
    <source>
        <dbReference type="EMBL" id="TLX47333.1"/>
    </source>
</evidence>
<dbReference type="Pfam" id="PF05930">
    <property type="entry name" value="Phage_AlpA"/>
    <property type="match status" value="1"/>
</dbReference>
<dbReference type="InterPro" id="IPR009061">
    <property type="entry name" value="DNA-bd_dom_put_sf"/>
</dbReference>
<proteinExistence type="predicted"/>
<dbReference type="InterPro" id="IPR010260">
    <property type="entry name" value="AlpA"/>
</dbReference>
<dbReference type="OrthoDB" id="8455288at2"/>
<gene>
    <name evidence="1" type="ORF">C1E24_08205</name>
</gene>
<dbReference type="Proteomes" id="UP000309186">
    <property type="component" value="Unassembled WGS sequence"/>
</dbReference>
<dbReference type="EMBL" id="PPSW01000012">
    <property type="protein sequence ID" value="TLX47333.1"/>
    <property type="molecule type" value="Genomic_DNA"/>
</dbReference>
<dbReference type="PANTHER" id="PTHR36154:SF1">
    <property type="entry name" value="DNA-BINDING TRANSCRIPTIONAL ACTIVATOR ALPA"/>
    <property type="match status" value="1"/>
</dbReference>
<organism evidence="1 2">
    <name type="scientific">Pseudoalteromonas phenolica</name>
    <dbReference type="NCBI Taxonomy" id="161398"/>
    <lineage>
        <taxon>Bacteria</taxon>
        <taxon>Pseudomonadati</taxon>
        <taxon>Pseudomonadota</taxon>
        <taxon>Gammaproteobacteria</taxon>
        <taxon>Alteromonadales</taxon>
        <taxon>Pseudoalteromonadaceae</taxon>
        <taxon>Pseudoalteromonas</taxon>
    </lineage>
</organism>
<dbReference type="SUPFAM" id="SSF46955">
    <property type="entry name" value="Putative DNA-binding domain"/>
    <property type="match status" value="1"/>
</dbReference>
<comment type="caution">
    <text evidence="1">The sequence shown here is derived from an EMBL/GenBank/DDBJ whole genome shotgun (WGS) entry which is preliminary data.</text>
</comment>
<accession>A0A5R9Q2E3</accession>
<dbReference type="AlphaFoldDB" id="A0A5R9Q2E3"/>
<dbReference type="InterPro" id="IPR052931">
    <property type="entry name" value="Prophage_regulatory_activator"/>
</dbReference>
<reference evidence="1 2" key="1">
    <citation type="submission" date="2018-01" db="EMBL/GenBank/DDBJ databases">
        <title>Co-occurrence of chitin degradation, pigmentation and bioactivity in marine Pseudoalteromonas.</title>
        <authorList>
            <person name="Paulsen S."/>
            <person name="Gram L."/>
            <person name="Machado H."/>
        </authorList>
    </citation>
    <scope>NUCLEOTIDE SEQUENCE [LARGE SCALE GENOMIC DNA]</scope>
    <source>
        <strain evidence="1 2">S3663</strain>
    </source>
</reference>
<dbReference type="RefSeq" id="WP_138480418.1">
    <property type="nucleotide sequence ID" value="NZ_PPSW01000012.1"/>
</dbReference>
<dbReference type="Gene3D" id="1.10.238.160">
    <property type="match status" value="1"/>
</dbReference>